<evidence type="ECO:0008006" key="3">
    <source>
        <dbReference type="Google" id="ProtNLM"/>
    </source>
</evidence>
<dbReference type="STRING" id="525918.SAMN05660964_03172"/>
<dbReference type="AlphaFoldDB" id="A0A1H4FXF2"/>
<gene>
    <name evidence="1" type="ORF">SAMN05660964_03172</name>
</gene>
<accession>A0A1H4FXF2</accession>
<sequence>MQTFSAEEMGALTRAVINHMDEWKISAEQMLMILGLDEEVRPRHLQQYRQGDKTFPQTPDMMDRIDHIVGIADALRTTFPFSSQMRVMWLSKPHRRFQRRDPLAVMLTEGVDGLMKVRIEVDCAYGYAINDALHAAAEEKKKAAAA</sequence>
<dbReference type="EMBL" id="FNQP01000025">
    <property type="protein sequence ID" value="SEB02026.1"/>
    <property type="molecule type" value="Genomic_DNA"/>
</dbReference>
<dbReference type="OrthoDB" id="9789845at2"/>
<keyword evidence="2" id="KW-1185">Reference proteome</keyword>
<evidence type="ECO:0000313" key="2">
    <source>
        <dbReference type="Proteomes" id="UP000199397"/>
    </source>
</evidence>
<reference evidence="1 2" key="1">
    <citation type="submission" date="2016-10" db="EMBL/GenBank/DDBJ databases">
        <authorList>
            <person name="de Groot N.N."/>
        </authorList>
    </citation>
    <scope>NUCLEOTIDE SEQUENCE [LARGE SCALE GENOMIC DNA]</scope>
    <source>
        <strain evidence="1 2">DSM 21228</strain>
    </source>
</reference>
<name>A0A1H4FXF2_9GAMM</name>
<protein>
    <recommendedName>
        <fullName evidence="3">Antitoxin Xre/MbcA/ParS-like toxin-binding domain-containing protein</fullName>
    </recommendedName>
</protein>
<organism evidence="1 2">
    <name type="scientific">Thiothrix caldifontis</name>
    <dbReference type="NCBI Taxonomy" id="525918"/>
    <lineage>
        <taxon>Bacteria</taxon>
        <taxon>Pseudomonadati</taxon>
        <taxon>Pseudomonadota</taxon>
        <taxon>Gammaproteobacteria</taxon>
        <taxon>Thiotrichales</taxon>
        <taxon>Thiotrichaceae</taxon>
        <taxon>Thiothrix</taxon>
    </lineage>
</organism>
<dbReference type="RefSeq" id="WP_093070175.1">
    <property type="nucleotide sequence ID" value="NZ_FNQP01000025.1"/>
</dbReference>
<evidence type="ECO:0000313" key="1">
    <source>
        <dbReference type="EMBL" id="SEB02026.1"/>
    </source>
</evidence>
<dbReference type="Proteomes" id="UP000199397">
    <property type="component" value="Unassembled WGS sequence"/>
</dbReference>
<proteinExistence type="predicted"/>